<dbReference type="SMART" id="SM00356">
    <property type="entry name" value="ZnF_C3H1"/>
    <property type="match status" value="2"/>
</dbReference>
<gene>
    <name evidence="8" type="ORF">KSP40_PGU012850</name>
</gene>
<evidence type="ECO:0000256" key="2">
    <source>
        <dbReference type="ARBA" id="ARBA00022737"/>
    </source>
</evidence>
<dbReference type="InterPro" id="IPR045877">
    <property type="entry name" value="ZFP36-like"/>
</dbReference>
<sequence>MDNQFDFPPPIEFLPCLTWEQIISKENHWANPRITSNNGDNSPCFKTRMCRGFKIRRCTNGDSCKFAHSSEEIRRPPRVWFPREEEGNSGSNPNRYGRFKQSEEQKLHKTKLYSQHSENWKRKCCPHWSTSRRCPFHPKCNYAHGDEELKELRVDSWEAGGKRVAPAPLKVSLRLSEKAPPKINQQPGFSLPRATDLTLAKCKRIYGDWID</sequence>
<keyword evidence="2" id="KW-0677">Repeat</keyword>
<reference evidence="8 9" key="1">
    <citation type="journal article" date="2022" name="Nat. Plants">
        <title>Genomes of leafy and leafless Platanthera orchids illuminate the evolution of mycoheterotrophy.</title>
        <authorList>
            <person name="Li M.H."/>
            <person name="Liu K.W."/>
            <person name="Li Z."/>
            <person name="Lu H.C."/>
            <person name="Ye Q.L."/>
            <person name="Zhang D."/>
            <person name="Wang J.Y."/>
            <person name="Li Y.F."/>
            <person name="Zhong Z.M."/>
            <person name="Liu X."/>
            <person name="Yu X."/>
            <person name="Liu D.K."/>
            <person name="Tu X.D."/>
            <person name="Liu B."/>
            <person name="Hao Y."/>
            <person name="Liao X.Y."/>
            <person name="Jiang Y.T."/>
            <person name="Sun W.H."/>
            <person name="Chen J."/>
            <person name="Chen Y.Q."/>
            <person name="Ai Y."/>
            <person name="Zhai J.W."/>
            <person name="Wu S.S."/>
            <person name="Zhou Z."/>
            <person name="Hsiao Y.Y."/>
            <person name="Wu W.L."/>
            <person name="Chen Y.Y."/>
            <person name="Lin Y.F."/>
            <person name="Hsu J.L."/>
            <person name="Li C.Y."/>
            <person name="Wang Z.W."/>
            <person name="Zhao X."/>
            <person name="Zhong W.Y."/>
            <person name="Ma X.K."/>
            <person name="Ma L."/>
            <person name="Huang J."/>
            <person name="Chen G.Z."/>
            <person name="Huang M.Z."/>
            <person name="Huang L."/>
            <person name="Peng D.H."/>
            <person name="Luo Y.B."/>
            <person name="Zou S.Q."/>
            <person name="Chen S.P."/>
            <person name="Lan S."/>
            <person name="Tsai W.C."/>
            <person name="Van de Peer Y."/>
            <person name="Liu Z.J."/>
        </authorList>
    </citation>
    <scope>NUCLEOTIDE SEQUENCE [LARGE SCALE GENOMIC DNA]</scope>
    <source>
        <strain evidence="8">Lor288</strain>
    </source>
</reference>
<dbReference type="Proteomes" id="UP001412067">
    <property type="component" value="Unassembled WGS sequence"/>
</dbReference>
<feature type="zinc finger region" description="C3H1-type" evidence="5">
    <location>
        <begin position="45"/>
        <end position="71"/>
    </location>
</feature>
<evidence type="ECO:0000256" key="3">
    <source>
        <dbReference type="ARBA" id="ARBA00022771"/>
    </source>
</evidence>
<keyword evidence="3 5" id="KW-0863">Zinc-finger</keyword>
<feature type="domain" description="C3H1-type" evidence="7">
    <location>
        <begin position="45"/>
        <end position="71"/>
    </location>
</feature>
<evidence type="ECO:0000256" key="4">
    <source>
        <dbReference type="ARBA" id="ARBA00022833"/>
    </source>
</evidence>
<dbReference type="PANTHER" id="PTHR12547:SF18">
    <property type="entry name" value="PROTEIN TIS11"/>
    <property type="match status" value="1"/>
</dbReference>
<dbReference type="PANTHER" id="PTHR12547">
    <property type="entry name" value="CCCH ZINC FINGER/TIS11-RELATED"/>
    <property type="match status" value="1"/>
</dbReference>
<dbReference type="EMBL" id="JBBWWR010000020">
    <property type="protein sequence ID" value="KAK8940256.1"/>
    <property type="molecule type" value="Genomic_DNA"/>
</dbReference>
<dbReference type="InterPro" id="IPR036855">
    <property type="entry name" value="Znf_CCCH_sf"/>
</dbReference>
<proteinExistence type="predicted"/>
<comment type="caution">
    <text evidence="8">The sequence shown here is derived from an EMBL/GenBank/DDBJ whole genome shotgun (WGS) entry which is preliminary data.</text>
</comment>
<dbReference type="PROSITE" id="PS50103">
    <property type="entry name" value="ZF_C3H1"/>
    <property type="match status" value="2"/>
</dbReference>
<evidence type="ECO:0000313" key="9">
    <source>
        <dbReference type="Proteomes" id="UP001412067"/>
    </source>
</evidence>
<dbReference type="InterPro" id="IPR000571">
    <property type="entry name" value="Znf_CCCH"/>
</dbReference>
<evidence type="ECO:0000259" key="7">
    <source>
        <dbReference type="PROSITE" id="PS50103"/>
    </source>
</evidence>
<evidence type="ECO:0000313" key="8">
    <source>
        <dbReference type="EMBL" id="KAK8940256.1"/>
    </source>
</evidence>
<evidence type="ECO:0000256" key="1">
    <source>
        <dbReference type="ARBA" id="ARBA00022723"/>
    </source>
</evidence>
<keyword evidence="9" id="KW-1185">Reference proteome</keyword>
<dbReference type="Gene3D" id="4.10.1000.10">
    <property type="entry name" value="Zinc finger, CCCH-type"/>
    <property type="match status" value="2"/>
</dbReference>
<keyword evidence="4 5" id="KW-0862">Zinc</keyword>
<feature type="region of interest" description="Disordered" evidence="6">
    <location>
        <begin position="78"/>
        <end position="104"/>
    </location>
</feature>
<keyword evidence="1 5" id="KW-0479">Metal-binding</keyword>
<protein>
    <submittedName>
        <fullName evidence="8">Zinc finger CCCH domain-containing protein 12</fullName>
    </submittedName>
</protein>
<evidence type="ECO:0000256" key="6">
    <source>
        <dbReference type="SAM" id="MobiDB-lite"/>
    </source>
</evidence>
<organism evidence="8 9">
    <name type="scientific">Platanthera guangdongensis</name>
    <dbReference type="NCBI Taxonomy" id="2320717"/>
    <lineage>
        <taxon>Eukaryota</taxon>
        <taxon>Viridiplantae</taxon>
        <taxon>Streptophyta</taxon>
        <taxon>Embryophyta</taxon>
        <taxon>Tracheophyta</taxon>
        <taxon>Spermatophyta</taxon>
        <taxon>Magnoliopsida</taxon>
        <taxon>Liliopsida</taxon>
        <taxon>Asparagales</taxon>
        <taxon>Orchidaceae</taxon>
        <taxon>Orchidoideae</taxon>
        <taxon>Orchideae</taxon>
        <taxon>Orchidinae</taxon>
        <taxon>Platanthera</taxon>
    </lineage>
</organism>
<evidence type="ECO:0000256" key="5">
    <source>
        <dbReference type="PROSITE-ProRule" id="PRU00723"/>
    </source>
</evidence>
<dbReference type="SUPFAM" id="SSF90229">
    <property type="entry name" value="CCCH zinc finger"/>
    <property type="match status" value="2"/>
</dbReference>
<feature type="domain" description="C3H1-type" evidence="7">
    <location>
        <begin position="119"/>
        <end position="147"/>
    </location>
</feature>
<accession>A0ABR2LGY7</accession>
<name>A0ABR2LGY7_9ASPA</name>
<feature type="zinc finger region" description="C3H1-type" evidence="5">
    <location>
        <begin position="119"/>
        <end position="147"/>
    </location>
</feature>